<evidence type="ECO:0000313" key="2">
    <source>
        <dbReference type="EMBL" id="PKI61863.1"/>
    </source>
</evidence>
<protein>
    <submittedName>
        <fullName evidence="2">Uncharacterized protein</fullName>
    </submittedName>
</protein>
<organism evidence="2 3">
    <name type="scientific">Punica granatum</name>
    <name type="common">Pomegranate</name>
    <dbReference type="NCBI Taxonomy" id="22663"/>
    <lineage>
        <taxon>Eukaryota</taxon>
        <taxon>Viridiplantae</taxon>
        <taxon>Streptophyta</taxon>
        <taxon>Embryophyta</taxon>
        <taxon>Tracheophyta</taxon>
        <taxon>Spermatophyta</taxon>
        <taxon>Magnoliopsida</taxon>
        <taxon>eudicotyledons</taxon>
        <taxon>Gunneridae</taxon>
        <taxon>Pentapetalae</taxon>
        <taxon>rosids</taxon>
        <taxon>malvids</taxon>
        <taxon>Myrtales</taxon>
        <taxon>Lythraceae</taxon>
        <taxon>Punica</taxon>
    </lineage>
</organism>
<accession>A0A2I0K1B4</accession>
<proteinExistence type="predicted"/>
<keyword evidence="3" id="KW-1185">Reference proteome</keyword>
<comment type="caution">
    <text evidence="2">The sequence shown here is derived from an EMBL/GenBank/DDBJ whole genome shotgun (WGS) entry which is preliminary data.</text>
</comment>
<evidence type="ECO:0000256" key="1">
    <source>
        <dbReference type="SAM" id="MobiDB-lite"/>
    </source>
</evidence>
<dbReference type="Proteomes" id="UP000233551">
    <property type="component" value="Unassembled WGS sequence"/>
</dbReference>
<dbReference type="EMBL" id="PGOL01001001">
    <property type="protein sequence ID" value="PKI61863.1"/>
    <property type="molecule type" value="Genomic_DNA"/>
</dbReference>
<dbReference type="AlphaFoldDB" id="A0A2I0K1B4"/>
<gene>
    <name evidence="2" type="ORF">CRG98_017761</name>
</gene>
<name>A0A2I0K1B4_PUNGR</name>
<sequence length="187" mass="21012">MVLVSITEKFVHKMEQKEHIVAVPQAVPSCMIYQTSSDYDKEFPQPGQFTDSEGRHTHAFKSENAATQNCVLLSIGIKVDSLTIQMIVQRRQHEEGSFALAEEEEEPKTSPEASKASSWETKDSYLPLKMMGRGPRVDPDNDAQSKVSDMQQASIAALPMGNLVFTLDDIPYSKWPDKLQEFLAYLT</sequence>
<feature type="region of interest" description="Disordered" evidence="1">
    <location>
        <begin position="98"/>
        <end position="119"/>
    </location>
</feature>
<evidence type="ECO:0000313" key="3">
    <source>
        <dbReference type="Proteomes" id="UP000233551"/>
    </source>
</evidence>
<reference evidence="2 3" key="1">
    <citation type="submission" date="2017-11" db="EMBL/GenBank/DDBJ databases">
        <title>De-novo sequencing of pomegranate (Punica granatum L.) genome.</title>
        <authorList>
            <person name="Akparov Z."/>
            <person name="Amiraslanov A."/>
            <person name="Hajiyeva S."/>
            <person name="Abbasov M."/>
            <person name="Kaur K."/>
            <person name="Hamwieh A."/>
            <person name="Solovyev V."/>
            <person name="Salamov A."/>
            <person name="Braich B."/>
            <person name="Kosarev P."/>
            <person name="Mahmoud A."/>
            <person name="Hajiyev E."/>
            <person name="Babayeva S."/>
            <person name="Izzatullayeva V."/>
            <person name="Mammadov A."/>
            <person name="Mammadov A."/>
            <person name="Sharifova S."/>
            <person name="Ojaghi J."/>
            <person name="Eynullazada K."/>
            <person name="Bayramov B."/>
            <person name="Abdulazimova A."/>
            <person name="Shahmuradov I."/>
        </authorList>
    </citation>
    <scope>NUCLEOTIDE SEQUENCE [LARGE SCALE GENOMIC DNA]</scope>
    <source>
        <strain evidence="3">cv. AG2017</strain>
        <tissue evidence="2">Leaf</tissue>
    </source>
</reference>